<dbReference type="Pfam" id="PF21688">
    <property type="entry name" value="FAD-depend_C"/>
    <property type="match status" value="1"/>
</dbReference>
<dbReference type="PATRIC" id="fig|1273541.4.peg.852"/>
<protein>
    <submittedName>
        <fullName evidence="3">FAD-dependent oxidoreductase</fullName>
    </submittedName>
</protein>
<evidence type="ECO:0000313" key="3">
    <source>
        <dbReference type="EMBL" id="OWJ55530.1"/>
    </source>
</evidence>
<organism evidence="2 4">
    <name type="scientific">Pyrodictium delaneyi</name>
    <dbReference type="NCBI Taxonomy" id="1273541"/>
    <lineage>
        <taxon>Archaea</taxon>
        <taxon>Thermoproteota</taxon>
        <taxon>Thermoprotei</taxon>
        <taxon>Desulfurococcales</taxon>
        <taxon>Pyrodictiaceae</taxon>
        <taxon>Pyrodictium</taxon>
    </lineage>
</organism>
<dbReference type="InterPro" id="IPR028348">
    <property type="entry name" value="FAD-binding_protein"/>
</dbReference>
<reference evidence="2 4" key="1">
    <citation type="submission" date="2015-10" db="EMBL/GenBank/DDBJ databases">
        <title>Complete genome sequence of hyperthermophilic archaeon Pyrodictium delaneyi Su06.</title>
        <authorList>
            <person name="Jung J.-H."/>
            <person name="Lin J."/>
            <person name="Holden J.F."/>
            <person name="Park C.-S."/>
        </authorList>
    </citation>
    <scope>NUCLEOTIDE SEQUENCE [LARGE SCALE GENOMIC DNA]</scope>
    <source>
        <strain evidence="2 4">Su06</strain>
    </source>
</reference>
<dbReference type="EMBL" id="CP013011">
    <property type="protein sequence ID" value="ALL00840.1"/>
    <property type="molecule type" value="Genomic_DNA"/>
</dbReference>
<dbReference type="STRING" id="1273541.Pyrde_0790"/>
<evidence type="ECO:0000313" key="2">
    <source>
        <dbReference type="EMBL" id="ALL00840.1"/>
    </source>
</evidence>
<dbReference type="SUPFAM" id="SSF51905">
    <property type="entry name" value="FAD/NAD(P)-binding domain"/>
    <property type="match status" value="1"/>
</dbReference>
<keyword evidence="5" id="KW-1185">Reference proteome</keyword>
<evidence type="ECO:0000259" key="1">
    <source>
        <dbReference type="Pfam" id="PF21688"/>
    </source>
</evidence>
<dbReference type="OrthoDB" id="4240at2157"/>
<reference evidence="3 5" key="2">
    <citation type="submission" date="2017-05" db="EMBL/GenBank/DDBJ databases">
        <title>The draft genome of the hyperthermophilic archaeon 'Pyrodictium delaneyi strain Hulk', an iron and nitrate reducer, reveals the capacity for sulfate reduction.</title>
        <authorList>
            <person name="Demey L.M."/>
            <person name="Miller C."/>
            <person name="Manzella M."/>
            <person name="Reguera G."/>
            <person name="Kashefi K."/>
        </authorList>
    </citation>
    <scope>NUCLEOTIDE SEQUENCE [LARGE SCALE GENOMIC DNA]</scope>
    <source>
        <strain evidence="3 5">Hulk</strain>
    </source>
</reference>
<proteinExistence type="predicted"/>
<feature type="domain" description="FAD-dependent protein C-terminal" evidence="1">
    <location>
        <begin position="264"/>
        <end position="413"/>
    </location>
</feature>
<evidence type="ECO:0000313" key="5">
    <source>
        <dbReference type="Proteomes" id="UP000196694"/>
    </source>
</evidence>
<accession>A0A0P0N3D4</accession>
<dbReference type="Proteomes" id="UP000058613">
    <property type="component" value="Chromosome"/>
</dbReference>
<dbReference type="PANTHER" id="PTHR43106">
    <property type="entry name" value="DEHYDROGENASE-RELATED"/>
    <property type="match status" value="1"/>
</dbReference>
<dbReference type="KEGG" id="pdl:Pyrde_0790"/>
<evidence type="ECO:0000313" key="4">
    <source>
        <dbReference type="Proteomes" id="UP000058613"/>
    </source>
</evidence>
<dbReference type="PANTHER" id="PTHR43106:SF1">
    <property type="entry name" value="DEHYDROGENASE-RELATED"/>
    <property type="match status" value="1"/>
</dbReference>
<dbReference type="PIRSF" id="PIRSF038984">
    <property type="entry name" value="FAD_binding_protein"/>
    <property type="match status" value="1"/>
</dbReference>
<dbReference type="InterPro" id="IPR049516">
    <property type="entry name" value="FAD-depend_C"/>
</dbReference>
<dbReference type="Gene3D" id="3.30.9.10">
    <property type="entry name" value="D-Amino Acid Oxidase, subunit A, domain 2"/>
    <property type="match status" value="1"/>
</dbReference>
<dbReference type="EMBL" id="NCQP01000001">
    <property type="protein sequence ID" value="OWJ55530.1"/>
    <property type="molecule type" value="Genomic_DNA"/>
</dbReference>
<dbReference type="Proteomes" id="UP000196694">
    <property type="component" value="Unassembled WGS sequence"/>
</dbReference>
<dbReference type="InterPro" id="IPR036188">
    <property type="entry name" value="FAD/NAD-bd_sf"/>
</dbReference>
<dbReference type="PRINTS" id="PR00368">
    <property type="entry name" value="FADPNR"/>
</dbReference>
<dbReference type="GeneID" id="26099129"/>
<name>A0A0P0N3D4_9CREN</name>
<dbReference type="Gene3D" id="3.50.50.60">
    <property type="entry name" value="FAD/NAD(P)-binding domain"/>
    <property type="match status" value="3"/>
</dbReference>
<dbReference type="RefSeq" id="WP_082419461.1">
    <property type="nucleotide sequence ID" value="NZ_CP013011.1"/>
</dbReference>
<dbReference type="AlphaFoldDB" id="A0A0P0N3D4"/>
<gene>
    <name evidence="3" type="ORF">Pdsh_01700</name>
    <name evidence="2" type="ORF">Pyrde_0790</name>
</gene>
<sequence>MPDYDVAIVGAGPAGLFAALALAEETRRGRLRVALIDEGLRASQRRCPLRETGRCAGCKPCSIMQGIGGAGTLSSGIINLRPDVGGELHRLLGSWEEAQKLIELVDRVFLYFGAPRDRLFEPDPSRVSELERKAIRAGAKFIPIRQRHMGTENTVKVIEAMTVYLEEKGVNIHTLTRVFHVEPRPGGGYLLKTSRGELEAKTVILAPGRSGASWLAREARRIGLETEPGPLDVGVRVEVPYRVMEPLTSIVWDPKIIFHTRTFDDRVRTFCTNPGGYVVKEVYGDGLVGVNGETFATRKSMNTNFAFLVTIKLTDPMEDALEYGRSIARMATKLGGGEPLVQRLGDLLAGRRSTRDRIERSVVEPTLREATPGDIGMALPYRILTDILEGLERLDDLAPGVWSKHTLLYAPEVKYYSLRVRVQTPSMETNLPGLYAAGDGAGLSRGINVAAATGYLAARGAAERLGAEVQLPIEIQD</sequence>